<evidence type="ECO:0000256" key="1">
    <source>
        <dbReference type="SAM" id="Phobius"/>
    </source>
</evidence>
<dbReference type="Proteomes" id="UP000014264">
    <property type="component" value="Unassembled WGS sequence"/>
</dbReference>
<comment type="caution">
    <text evidence="2">The sequence shown here is derived from an EMBL/GenBank/DDBJ whole genome shotgun (WGS) entry which is preliminary data.</text>
</comment>
<accession>A0A829GN66</accession>
<name>A0A829GN66_LACPA</name>
<feature type="transmembrane region" description="Helical" evidence="1">
    <location>
        <begin position="24"/>
        <end position="43"/>
    </location>
</feature>
<keyword evidence="1" id="KW-0472">Membrane</keyword>
<dbReference type="AlphaFoldDB" id="A0A829GN66"/>
<keyword evidence="1" id="KW-0812">Transmembrane</keyword>
<proteinExistence type="predicted"/>
<evidence type="ECO:0000313" key="2">
    <source>
        <dbReference type="EMBL" id="EPC59942.1"/>
    </source>
</evidence>
<dbReference type="EMBL" id="ANJZ01000279">
    <property type="protein sequence ID" value="EPC59942.1"/>
    <property type="molecule type" value="Genomic_DNA"/>
</dbReference>
<feature type="non-terminal residue" evidence="2">
    <location>
        <position position="1"/>
    </location>
</feature>
<evidence type="ECO:0000313" key="3">
    <source>
        <dbReference type="Proteomes" id="UP000014264"/>
    </source>
</evidence>
<gene>
    <name evidence="2" type="ORF">Lpp14_12072</name>
</gene>
<protein>
    <submittedName>
        <fullName evidence="2">Efflux pump antibiotic resistance protein</fullName>
    </submittedName>
</protein>
<keyword evidence="1" id="KW-1133">Transmembrane helix</keyword>
<sequence length="68" mass="7316">RQQCLNDGAVDASISGVAGSLNSLARTIGMTIGISFGATYFLPSCQASREFRRSRGHHSCMHWPLFSG</sequence>
<organism evidence="2 3">
    <name type="scientific">Lacticaseibacillus paracasei subsp. paracasei Lpp14</name>
    <dbReference type="NCBI Taxonomy" id="1256204"/>
    <lineage>
        <taxon>Bacteria</taxon>
        <taxon>Bacillati</taxon>
        <taxon>Bacillota</taxon>
        <taxon>Bacilli</taxon>
        <taxon>Lactobacillales</taxon>
        <taxon>Lactobacillaceae</taxon>
        <taxon>Lacticaseibacillus</taxon>
    </lineage>
</organism>
<reference evidence="2 3" key="1">
    <citation type="journal article" date="2013" name="PLoS ONE">
        <title>Lactobacillus paracasei comparative genomics: towards species pan-genome definition and exploitation of diversity.</title>
        <authorList>
            <person name="Smokvina T."/>
            <person name="Wels M."/>
            <person name="Polka J."/>
            <person name="Chervaux C."/>
            <person name="Brisse S."/>
            <person name="Boekhorst J."/>
            <person name="van Hylckama Vlieg J.E."/>
            <person name="Siezen R.J."/>
        </authorList>
    </citation>
    <scope>NUCLEOTIDE SEQUENCE [LARGE SCALE GENOMIC DNA]</scope>
    <source>
        <strain evidence="2 3">Lpp14</strain>
    </source>
</reference>